<dbReference type="InterPro" id="IPR003959">
    <property type="entry name" value="ATPase_AAA_core"/>
</dbReference>
<dbReference type="Proteomes" id="UP001465668">
    <property type="component" value="Unassembled WGS sequence"/>
</dbReference>
<evidence type="ECO:0000313" key="3">
    <source>
        <dbReference type="Proteomes" id="UP001465668"/>
    </source>
</evidence>
<dbReference type="Gene3D" id="3.40.50.300">
    <property type="entry name" value="P-loop containing nucleotide triphosphate hydrolases"/>
    <property type="match status" value="1"/>
</dbReference>
<dbReference type="GO" id="GO:0016787">
    <property type="term" value="F:hydrolase activity"/>
    <property type="evidence" value="ECO:0007669"/>
    <property type="project" value="UniProtKB-KW"/>
</dbReference>
<dbReference type="Pfam" id="PF00004">
    <property type="entry name" value="AAA"/>
    <property type="match status" value="1"/>
</dbReference>
<dbReference type="PANTHER" id="PTHR46411">
    <property type="entry name" value="FAMILY ATPASE, PUTATIVE-RELATED"/>
    <property type="match status" value="1"/>
</dbReference>
<evidence type="ECO:0000313" key="2">
    <source>
        <dbReference type="EMBL" id="KAK9784015.1"/>
    </source>
</evidence>
<organism evidence="2 3">
    <name type="scientific">Seiridium cardinale</name>
    <dbReference type="NCBI Taxonomy" id="138064"/>
    <lineage>
        <taxon>Eukaryota</taxon>
        <taxon>Fungi</taxon>
        <taxon>Dikarya</taxon>
        <taxon>Ascomycota</taxon>
        <taxon>Pezizomycotina</taxon>
        <taxon>Sordariomycetes</taxon>
        <taxon>Xylariomycetidae</taxon>
        <taxon>Amphisphaeriales</taxon>
        <taxon>Sporocadaceae</taxon>
        <taxon>Seiridium</taxon>
    </lineage>
</organism>
<dbReference type="PANTHER" id="PTHR46411:SF4">
    <property type="entry name" value="AAA+ ATPASE DOMAIN-CONTAINING PROTEIN"/>
    <property type="match status" value="1"/>
</dbReference>
<dbReference type="Pfam" id="PF14420">
    <property type="entry name" value="Clr5"/>
    <property type="match status" value="1"/>
</dbReference>
<dbReference type="SUPFAM" id="SSF52540">
    <property type="entry name" value="P-loop containing nucleoside triphosphate hydrolases"/>
    <property type="match status" value="1"/>
</dbReference>
<keyword evidence="3" id="KW-1185">Reference proteome</keyword>
<sequence>MMADKDQNSEPPITTYAFNWTVDRSNTKNTKLVPEKNYEDASVEQAKSAIEVRKTLEIAEDNNIVAVEGESMRIYSPHLLRIIPEVVGYYPSYSIRGHKDPSRGPVPYLEIAKPYRMISGVRDRLTPIKNSLQIKLDEPNTVEAIEATEATEATEARVTLSHIYALEHELDKLAGPVEEEKRLHQLTPPMATFDMLWLLFRPGTSIITKVSGEWAQVKVYLPTWGGEEKNSKSYLDLITWYHDFDGTHLKRRRHDIRILRFDERHEIKHLSAFPIAYADKSLLDSLLARGKAYYGLLREMAPQRDYNGMMITLADEASQLQKGRHNIQQFLGRTAESVMGSAKKQYRGITILDPFLFATEFGAPTITWLDDTDVRTGLQDESDLRRTLKIDPRSTESLPSDDNYRMLPQWIRGFAVNIRLWATFDVSHMKPYEPKRQMINYLVMKTDKLKMIKAITKPRLEREKIKDAPVWHTFNVEQVNGKGEGRVILLHGPPGTGKTFTAECIAEWTDPTHIESKLWQWFRMAEAWQAVLLIDEADVYVAKRLPNSPGTSLERETIVAVFLRALEYYKGILFLTTNAVLGVDPAITTRATLIVHLDLPDELERRKICENMESRVNLILEYEIRPGAQEEIEGLIKDKSHKWNNREIVNVYQVAIALAQNDEEERHIKHNQVPREKLAISASNIRDAKSVVLDFVKYQFEARDETEREVARGDGRFTRQQYESKVDEAMASSSSKSLVYRLRGLRSQTDKETLIKDIKTDNEVLLRAREVEIVSIADQPDRSGVAALIRISPPLEAPGQIRLQEKLRKLDDGFSGITTIVEPKDSHNLDILAIPGLNGNAYGSFKAHGSDDMWLLDGLATRLPNARISLYGYISNYFDRDDHLDLSDMGNKLQKAIRNDFGGNKALVQEYSADSRSVTSNPIRGIVSFGVPSYGMNIGAFLQVVGTNGTTTTFLRNLGESSGVLLALNNRFNNVFRERPFKGFFFYEGRNTPTVKQHLDKSYRLDGDPVWLVRPESANTAAELGIVNDYLKLDKNHRDLVKYLHDDPELMTVLTEIERMANQVIAEVYSKNGNRSLETRYKPDSDDGDREYVEHNSNVTSAIKGIRIPPIVSTRMNDWLDPCFMNSRGIGATNNARFLYGKWNLDKRTVLAVATQIVLELARADLPVVLFKSDPEITSAQVVQSIWNQCMQCTEPSSPPKNVNELLAAFESICRPPMSQEGKCLNIIFYISHYSRDEHGKVIEVLGDVVKRLRDLGQARVLILAEKPQPALARHFAVDESCGRRAITLESLSSYRFGRKRAHYGASAVTNDFTSSSFGDLLDVYCDSDTPKIIHTHFPPRPGDGATLRTTMDGTQTRWPSNPPSTEDWNSHREIIIDHFLGRNWSLTRLAACMAKDYGFIATSHFTQWNIRKNISADLVVATLLEFNLSRSILASWTQLPNGENVARYVSRLPDAKRNEIFRDVVARLPPTAILTGVARLLSVAPPRDLRLPEECLHVLRNLVQGSWDGGLWGRDTIMGFVLEDTVPAWCSPVMTANWVLTEQKEAEAQDILQSFITASPRQLGRDDPLIFPFIYTSVLTFARDRPDIAGFLMKALYEKAQGVPEAATTSPLRRLLFLINGLGVEGTLTSAANILFAYVNMIREVLGGVYPIVQDLLADIMSRLLKLDLASPESLADLVSQTMMDAEQHGHHRTHYYFEMRLGLASSYLCMNRYDLARQIAEDITGDNHVGVRNDKILVSVHILLARINDADSRPEAALECACRAVVHSIEIFGKSSDWTANTLIVYHQMLGKTGEIYFGQAALLGHDRDEVIRELCERAKVPPMLL</sequence>
<gene>
    <name evidence="2" type="ORF">SCAR479_00574</name>
</gene>
<feature type="domain" description="AAA+ ATPase" evidence="1">
    <location>
        <begin position="484"/>
        <end position="601"/>
    </location>
</feature>
<comment type="caution">
    <text evidence="2">The sequence shown here is derived from an EMBL/GenBank/DDBJ whole genome shotgun (WGS) entry which is preliminary data.</text>
</comment>
<dbReference type="InterPro" id="IPR027417">
    <property type="entry name" value="P-loop_NTPase"/>
</dbReference>
<proteinExistence type="predicted"/>
<dbReference type="Pfam" id="PF22942">
    <property type="entry name" value="DUF7025"/>
    <property type="match status" value="1"/>
</dbReference>
<dbReference type="SMART" id="SM00382">
    <property type="entry name" value="AAA"/>
    <property type="match status" value="1"/>
</dbReference>
<evidence type="ECO:0000259" key="1">
    <source>
        <dbReference type="SMART" id="SM00382"/>
    </source>
</evidence>
<keyword evidence="2" id="KW-0378">Hydrolase</keyword>
<dbReference type="InterPro" id="IPR054289">
    <property type="entry name" value="DUF7025"/>
</dbReference>
<reference evidence="2 3" key="1">
    <citation type="submission" date="2024-02" db="EMBL/GenBank/DDBJ databases">
        <title>First draft genome assembly of two strains of Seiridium cardinale.</title>
        <authorList>
            <person name="Emiliani G."/>
            <person name="Scali E."/>
        </authorList>
    </citation>
    <scope>NUCLEOTIDE SEQUENCE [LARGE SCALE GENOMIC DNA]</scope>
    <source>
        <strain evidence="2 3">BM-138-000479</strain>
    </source>
</reference>
<name>A0ABR2YA29_9PEZI</name>
<dbReference type="EMBL" id="JARVKM010000001">
    <property type="protein sequence ID" value="KAK9784015.1"/>
    <property type="molecule type" value="Genomic_DNA"/>
</dbReference>
<accession>A0ABR2YA29</accession>
<dbReference type="InterPro" id="IPR025676">
    <property type="entry name" value="Clr5_dom"/>
</dbReference>
<dbReference type="InterPro" id="IPR003593">
    <property type="entry name" value="AAA+_ATPase"/>
</dbReference>
<protein>
    <submittedName>
        <fullName evidence="2">P-loop containing nucleoside triphosphate hydrolase</fullName>
    </submittedName>
</protein>